<evidence type="ECO:0000256" key="1">
    <source>
        <dbReference type="SAM" id="MobiDB-lite"/>
    </source>
</evidence>
<feature type="compositionally biased region" description="Polar residues" evidence="1">
    <location>
        <begin position="95"/>
        <end position="117"/>
    </location>
</feature>
<keyword evidence="4" id="KW-1185">Reference proteome</keyword>
<name>A0A226E737_FOLCA</name>
<dbReference type="Proteomes" id="UP000198287">
    <property type="component" value="Unassembled WGS sequence"/>
</dbReference>
<evidence type="ECO:0000313" key="4">
    <source>
        <dbReference type="Proteomes" id="UP000198287"/>
    </source>
</evidence>
<feature type="region of interest" description="Disordered" evidence="1">
    <location>
        <begin position="92"/>
        <end position="117"/>
    </location>
</feature>
<keyword evidence="2" id="KW-0472">Membrane</keyword>
<keyword evidence="2" id="KW-1133">Transmembrane helix</keyword>
<organism evidence="3 4">
    <name type="scientific">Folsomia candida</name>
    <name type="common">Springtail</name>
    <dbReference type="NCBI Taxonomy" id="158441"/>
    <lineage>
        <taxon>Eukaryota</taxon>
        <taxon>Metazoa</taxon>
        <taxon>Ecdysozoa</taxon>
        <taxon>Arthropoda</taxon>
        <taxon>Hexapoda</taxon>
        <taxon>Collembola</taxon>
        <taxon>Entomobryomorpha</taxon>
        <taxon>Isotomoidea</taxon>
        <taxon>Isotomidae</taxon>
        <taxon>Proisotominae</taxon>
        <taxon>Folsomia</taxon>
    </lineage>
</organism>
<sequence>MDVKRILALSSTVYIRIRSLLTAFLISDNISKKFDLPFISEKDDLLFRGIFTLVNLIGYIFAGLCVGLATYKCCQSIRKSRGIMCKTSFPDGGETTLNRQSQNERNIANPTGIGQNVNSESVQISSNFGGRDDYPPPAYTQ</sequence>
<gene>
    <name evidence="3" type="ORF">Fcan01_10150</name>
</gene>
<comment type="caution">
    <text evidence="3">The sequence shown here is derived from an EMBL/GenBank/DDBJ whole genome shotgun (WGS) entry which is preliminary data.</text>
</comment>
<protein>
    <submittedName>
        <fullName evidence="3">Uncharacterized protein</fullName>
    </submittedName>
</protein>
<keyword evidence="2" id="KW-0812">Transmembrane</keyword>
<accession>A0A226E737</accession>
<evidence type="ECO:0000256" key="2">
    <source>
        <dbReference type="SAM" id="Phobius"/>
    </source>
</evidence>
<proteinExistence type="predicted"/>
<evidence type="ECO:0000313" key="3">
    <source>
        <dbReference type="EMBL" id="OXA53413.1"/>
    </source>
</evidence>
<reference evidence="3 4" key="1">
    <citation type="submission" date="2015-12" db="EMBL/GenBank/DDBJ databases">
        <title>The genome of Folsomia candida.</title>
        <authorList>
            <person name="Faddeeva A."/>
            <person name="Derks M.F."/>
            <person name="Anvar Y."/>
            <person name="Smit S."/>
            <person name="Van Straalen N."/>
            <person name="Roelofs D."/>
        </authorList>
    </citation>
    <scope>NUCLEOTIDE SEQUENCE [LARGE SCALE GENOMIC DNA]</scope>
    <source>
        <strain evidence="3 4">VU population</strain>
        <tissue evidence="3">Whole body</tissue>
    </source>
</reference>
<dbReference type="EMBL" id="LNIX01000005">
    <property type="protein sequence ID" value="OXA53413.1"/>
    <property type="molecule type" value="Genomic_DNA"/>
</dbReference>
<dbReference type="AlphaFoldDB" id="A0A226E737"/>
<feature type="transmembrane region" description="Helical" evidence="2">
    <location>
        <begin position="7"/>
        <end position="26"/>
    </location>
</feature>
<feature type="transmembrane region" description="Helical" evidence="2">
    <location>
        <begin position="46"/>
        <end position="71"/>
    </location>
</feature>